<dbReference type="NCBIfam" id="TIGR02896">
    <property type="entry name" value="spore_III_AF"/>
    <property type="match status" value="1"/>
</dbReference>
<feature type="transmembrane region" description="Helical" evidence="1">
    <location>
        <begin position="7"/>
        <end position="27"/>
    </location>
</feature>
<evidence type="ECO:0000256" key="1">
    <source>
        <dbReference type="SAM" id="Phobius"/>
    </source>
</evidence>
<protein>
    <recommendedName>
        <fullName evidence="4">Stage III sporulation protein AF</fullName>
    </recommendedName>
</protein>
<keyword evidence="1" id="KW-0472">Membrane</keyword>
<accession>A0A168P5G3</accession>
<dbReference type="Pfam" id="PF09581">
    <property type="entry name" value="Spore_III_AF"/>
    <property type="match status" value="1"/>
</dbReference>
<dbReference type="Proteomes" id="UP000077355">
    <property type="component" value="Unassembled WGS sequence"/>
</dbReference>
<dbReference type="RefSeq" id="WP_068649195.1">
    <property type="nucleotide sequence ID" value="NZ_CP043611.1"/>
</dbReference>
<reference evidence="2 3" key="1">
    <citation type="submission" date="2016-03" db="EMBL/GenBank/DDBJ databases">
        <title>Draft genome sequence of Paenibacillus antarcticus CECT 5836.</title>
        <authorList>
            <person name="Shin S.-K."/>
            <person name="Yi H."/>
        </authorList>
    </citation>
    <scope>NUCLEOTIDE SEQUENCE [LARGE SCALE GENOMIC DNA]</scope>
    <source>
        <strain evidence="2 3">CECT 5836</strain>
    </source>
</reference>
<organism evidence="2 3">
    <name type="scientific">Paenibacillus antarcticus</name>
    <dbReference type="NCBI Taxonomy" id="253703"/>
    <lineage>
        <taxon>Bacteria</taxon>
        <taxon>Bacillati</taxon>
        <taxon>Bacillota</taxon>
        <taxon>Bacilli</taxon>
        <taxon>Bacillales</taxon>
        <taxon>Paenibacillaceae</taxon>
        <taxon>Paenibacillus</taxon>
    </lineage>
</organism>
<dbReference type="AlphaFoldDB" id="A0A168P5G3"/>
<dbReference type="InterPro" id="IPR014245">
    <property type="entry name" value="Spore_III_AF"/>
</dbReference>
<dbReference type="OrthoDB" id="2375554at2"/>
<name>A0A168P5G3_9BACL</name>
<evidence type="ECO:0008006" key="4">
    <source>
        <dbReference type="Google" id="ProtNLM"/>
    </source>
</evidence>
<sequence length="251" mass="27941">MSWLNEWMREVIMVVLLATFVDLILPSRSMERYVKLVLSLLILLTLLQPIINLFKDSPEQKLSAAFKIQELNSTNFTNGKETTLQQILSQAEQMKHQQQTESLQWAGEEVAQQMKQQIQDETGSLVQEVKVILALVPAKEANEQASPSITSVDVVLQQEPEDLEGPSNQNDHNATQQIAIAPIAPVEVDVKVEPVKPGSSPSNGGVADKKSTEVLSRIGSKAEEIEKLLRVKWNLQSDQIQIKQIEGNGKI</sequence>
<keyword evidence="1" id="KW-1133">Transmembrane helix</keyword>
<keyword evidence="3" id="KW-1185">Reference proteome</keyword>
<gene>
    <name evidence="2" type="ORF">PBAT_10250</name>
</gene>
<dbReference type="EMBL" id="LVJI01000015">
    <property type="protein sequence ID" value="OAB46402.1"/>
    <property type="molecule type" value="Genomic_DNA"/>
</dbReference>
<keyword evidence="1" id="KW-0812">Transmembrane</keyword>
<proteinExistence type="predicted"/>
<feature type="transmembrane region" description="Helical" evidence="1">
    <location>
        <begin position="33"/>
        <end position="54"/>
    </location>
</feature>
<evidence type="ECO:0000313" key="2">
    <source>
        <dbReference type="EMBL" id="OAB46402.1"/>
    </source>
</evidence>
<evidence type="ECO:0000313" key="3">
    <source>
        <dbReference type="Proteomes" id="UP000077355"/>
    </source>
</evidence>
<comment type="caution">
    <text evidence="2">The sequence shown here is derived from an EMBL/GenBank/DDBJ whole genome shotgun (WGS) entry which is preliminary data.</text>
</comment>